<gene>
    <name evidence="2" type="ORF">GCM10014715_52090</name>
</gene>
<dbReference type="Gene3D" id="3.40.30.10">
    <property type="entry name" value="Glutaredoxin"/>
    <property type="match status" value="1"/>
</dbReference>
<dbReference type="SUPFAM" id="SSF52833">
    <property type="entry name" value="Thioredoxin-like"/>
    <property type="match status" value="1"/>
</dbReference>
<dbReference type="InterPro" id="IPR012336">
    <property type="entry name" value="Thioredoxin-like_fold"/>
</dbReference>
<evidence type="ECO:0000259" key="1">
    <source>
        <dbReference type="Pfam" id="PF13462"/>
    </source>
</evidence>
<proteinExistence type="predicted"/>
<organism evidence="2 3">
    <name type="scientific">Streptomyces spiralis</name>
    <dbReference type="NCBI Taxonomy" id="66376"/>
    <lineage>
        <taxon>Bacteria</taxon>
        <taxon>Bacillati</taxon>
        <taxon>Actinomycetota</taxon>
        <taxon>Actinomycetes</taxon>
        <taxon>Kitasatosporales</taxon>
        <taxon>Streptomycetaceae</taxon>
        <taxon>Streptomyces</taxon>
    </lineage>
</organism>
<evidence type="ECO:0000313" key="3">
    <source>
        <dbReference type="Proteomes" id="UP000641386"/>
    </source>
</evidence>
<reference evidence="2" key="2">
    <citation type="submission" date="2020-09" db="EMBL/GenBank/DDBJ databases">
        <authorList>
            <person name="Sun Q."/>
            <person name="Ohkuma M."/>
        </authorList>
    </citation>
    <scope>NUCLEOTIDE SEQUENCE</scope>
    <source>
        <strain evidence="2">JCM 3302</strain>
    </source>
</reference>
<dbReference type="EMBL" id="BNBC01000027">
    <property type="protein sequence ID" value="GHE89225.1"/>
    <property type="molecule type" value="Genomic_DNA"/>
</dbReference>
<accession>A0A919DVP4</accession>
<name>A0A919DVP4_9ACTN</name>
<keyword evidence="3" id="KW-1185">Reference proteome</keyword>
<dbReference type="Pfam" id="PF13462">
    <property type="entry name" value="Thioredoxin_4"/>
    <property type="match status" value="1"/>
</dbReference>
<sequence>MTRIPKNTTDTNGTTLYYGNPDTRHTLQVFLELRDRASHRMADSLLGVFRQVADEGKYVVKFHFAALLDDTVGGAGSQRGLSALGAASDVGQRQFIDYLGVLFAHQPFPPGEDKFADPSVLLSLAGEVAGLRSPEFDRDVTGDTYMEWAGETVGNFPSFGVVGTPVVWRDGEVIPVVKNVDDGPAISPEEFLAQLRTR</sequence>
<dbReference type="RefSeq" id="WP_189904029.1">
    <property type="nucleotide sequence ID" value="NZ_BNBC01000027.1"/>
</dbReference>
<protein>
    <recommendedName>
        <fullName evidence="1">Thioredoxin-like fold domain-containing protein</fullName>
    </recommendedName>
</protein>
<comment type="caution">
    <text evidence="2">The sequence shown here is derived from an EMBL/GenBank/DDBJ whole genome shotgun (WGS) entry which is preliminary data.</text>
</comment>
<dbReference type="Proteomes" id="UP000641386">
    <property type="component" value="Unassembled WGS sequence"/>
</dbReference>
<dbReference type="InterPro" id="IPR036249">
    <property type="entry name" value="Thioredoxin-like_sf"/>
</dbReference>
<reference evidence="2" key="1">
    <citation type="journal article" date="2014" name="Int. J. Syst. Evol. Microbiol.">
        <title>Complete genome sequence of Corynebacterium casei LMG S-19264T (=DSM 44701T), isolated from a smear-ripened cheese.</title>
        <authorList>
            <consortium name="US DOE Joint Genome Institute (JGI-PGF)"/>
            <person name="Walter F."/>
            <person name="Albersmeier A."/>
            <person name="Kalinowski J."/>
            <person name="Ruckert C."/>
        </authorList>
    </citation>
    <scope>NUCLEOTIDE SEQUENCE</scope>
    <source>
        <strain evidence="2">JCM 3302</strain>
    </source>
</reference>
<feature type="domain" description="Thioredoxin-like fold" evidence="1">
    <location>
        <begin position="12"/>
        <end position="174"/>
    </location>
</feature>
<evidence type="ECO:0000313" key="2">
    <source>
        <dbReference type="EMBL" id="GHE89225.1"/>
    </source>
</evidence>
<dbReference type="AlphaFoldDB" id="A0A919DVP4"/>